<organism evidence="1 2">
    <name type="scientific">Leucogyrophana mollusca</name>
    <dbReference type="NCBI Taxonomy" id="85980"/>
    <lineage>
        <taxon>Eukaryota</taxon>
        <taxon>Fungi</taxon>
        <taxon>Dikarya</taxon>
        <taxon>Basidiomycota</taxon>
        <taxon>Agaricomycotina</taxon>
        <taxon>Agaricomycetes</taxon>
        <taxon>Agaricomycetidae</taxon>
        <taxon>Boletales</taxon>
        <taxon>Boletales incertae sedis</taxon>
        <taxon>Leucogyrophana</taxon>
    </lineage>
</organism>
<protein>
    <submittedName>
        <fullName evidence="1">Kinase-like protein</fullName>
    </submittedName>
</protein>
<dbReference type="EMBL" id="MU266333">
    <property type="protein sequence ID" value="KAH7930254.1"/>
    <property type="molecule type" value="Genomic_DNA"/>
</dbReference>
<dbReference type="Proteomes" id="UP000790709">
    <property type="component" value="Unassembled WGS sequence"/>
</dbReference>
<name>A0ACB8BX68_9AGAM</name>
<evidence type="ECO:0000313" key="1">
    <source>
        <dbReference type="EMBL" id="KAH7930254.1"/>
    </source>
</evidence>
<evidence type="ECO:0000313" key="2">
    <source>
        <dbReference type="Proteomes" id="UP000790709"/>
    </source>
</evidence>
<accession>A0ACB8BX68</accession>
<gene>
    <name evidence="1" type="ORF">BV22DRAFT_1028479</name>
</gene>
<keyword evidence="2" id="KW-1185">Reference proteome</keyword>
<proteinExistence type="predicted"/>
<reference evidence="1" key="1">
    <citation type="journal article" date="2021" name="New Phytol.">
        <title>Evolutionary innovations through gain and loss of genes in the ectomycorrhizal Boletales.</title>
        <authorList>
            <person name="Wu G."/>
            <person name="Miyauchi S."/>
            <person name="Morin E."/>
            <person name="Kuo A."/>
            <person name="Drula E."/>
            <person name="Varga T."/>
            <person name="Kohler A."/>
            <person name="Feng B."/>
            <person name="Cao Y."/>
            <person name="Lipzen A."/>
            <person name="Daum C."/>
            <person name="Hundley H."/>
            <person name="Pangilinan J."/>
            <person name="Johnson J."/>
            <person name="Barry K."/>
            <person name="LaButti K."/>
            <person name="Ng V."/>
            <person name="Ahrendt S."/>
            <person name="Min B."/>
            <person name="Choi I.G."/>
            <person name="Park H."/>
            <person name="Plett J.M."/>
            <person name="Magnuson J."/>
            <person name="Spatafora J.W."/>
            <person name="Nagy L.G."/>
            <person name="Henrissat B."/>
            <person name="Grigoriev I.V."/>
            <person name="Yang Z.L."/>
            <person name="Xu J."/>
            <person name="Martin F.M."/>
        </authorList>
    </citation>
    <scope>NUCLEOTIDE SEQUENCE</scope>
    <source>
        <strain evidence="1">KUC20120723A-06</strain>
    </source>
</reference>
<sequence length="534" mass="60132">MQFASAPWVAPAQAVLAGIDDLCARASSNRNALSQLRDRCHELIVVLEQRYANTPDIEQRNAVASVKSTLETIAQRTGRRKDISVAAQFLRLDDMRADVRQSHLDITVCLSNIRISRPFHSVAKKSVPQVDIHVWEEGFESSSKRDRDEGLQYLSDIQNSKDLIFAAQGERKEDLVGFMSMMQKCLPHVSRTSHRSRGLETNLYRIQKATQTLLPEMHLEHGEVRRIGQLPVGRIGSMDLYEGLYLGEEKVTIKLFHKVEANSTSLLRFQREVAIWKRVWDVDHGAHVLPFYGFCQNDGKFPYVITPSHSNGDAINYIRKYPDLDHGNLICDIAEGVSALHSMVPPVIHGNLRGASVIVDLSGRPFITDFGLFMLEEDITGDHFTQSVGESNGHRWLAPELLFENARMTTSSDVYAYAMTVLEFMTLAQPWATVRSTTQLIIRVSNGERPERPKGPVGEAAHSRGLDDHLWGLMQRCWAQNPSERPRIGDILSDLSLRKTLRVASIDEKRVNHVGEPTKANTERPQRLSTSGAR</sequence>
<comment type="caution">
    <text evidence="1">The sequence shown here is derived from an EMBL/GenBank/DDBJ whole genome shotgun (WGS) entry which is preliminary data.</text>
</comment>